<dbReference type="Proteomes" id="UP001346877">
    <property type="component" value="Chromosome"/>
</dbReference>
<keyword evidence="2" id="KW-0812">Transmembrane</keyword>
<feature type="region of interest" description="Disordered" evidence="1">
    <location>
        <begin position="412"/>
        <end position="432"/>
    </location>
</feature>
<keyword evidence="2" id="KW-1133">Transmembrane helix</keyword>
<evidence type="ECO:0000256" key="1">
    <source>
        <dbReference type="SAM" id="MobiDB-lite"/>
    </source>
</evidence>
<protein>
    <submittedName>
        <fullName evidence="3">Uncharacterized protein</fullName>
    </submittedName>
</protein>
<evidence type="ECO:0000313" key="3">
    <source>
        <dbReference type="EMBL" id="WUI83585.1"/>
    </source>
</evidence>
<organism evidence="3 4">
    <name type="scientific">Micromonospora zamorensis</name>
    <dbReference type="NCBI Taxonomy" id="709883"/>
    <lineage>
        <taxon>Bacteria</taxon>
        <taxon>Bacillati</taxon>
        <taxon>Actinomycetota</taxon>
        <taxon>Actinomycetes</taxon>
        <taxon>Micromonosporales</taxon>
        <taxon>Micromonosporaceae</taxon>
        <taxon>Micromonospora</taxon>
    </lineage>
</organism>
<feature type="region of interest" description="Disordered" evidence="1">
    <location>
        <begin position="266"/>
        <end position="376"/>
    </location>
</feature>
<evidence type="ECO:0000313" key="4">
    <source>
        <dbReference type="Proteomes" id="UP001346877"/>
    </source>
</evidence>
<dbReference type="RefSeq" id="WP_328372700.1">
    <property type="nucleotide sequence ID" value="NZ_CP107941.1"/>
</dbReference>
<dbReference type="EMBL" id="CP107941">
    <property type="protein sequence ID" value="WUI83585.1"/>
    <property type="molecule type" value="Genomic_DNA"/>
</dbReference>
<evidence type="ECO:0000256" key="2">
    <source>
        <dbReference type="SAM" id="Phobius"/>
    </source>
</evidence>
<reference evidence="3 4" key="1">
    <citation type="submission" date="2022-10" db="EMBL/GenBank/DDBJ databases">
        <title>The complete genomes of actinobacterial strains from the NBC collection.</title>
        <authorList>
            <person name="Joergensen T.S."/>
            <person name="Alvarez Arevalo M."/>
            <person name="Sterndorff E.B."/>
            <person name="Faurdal D."/>
            <person name="Vuksanovic O."/>
            <person name="Mourched A.-S."/>
            <person name="Charusanti P."/>
            <person name="Shaw S."/>
            <person name="Blin K."/>
            <person name="Weber T."/>
        </authorList>
    </citation>
    <scope>NUCLEOTIDE SEQUENCE [LARGE SCALE GENOMIC DNA]</scope>
    <source>
        <strain evidence="3 4">NBC_00396</strain>
    </source>
</reference>
<feature type="transmembrane region" description="Helical" evidence="2">
    <location>
        <begin position="100"/>
        <end position="119"/>
    </location>
</feature>
<keyword evidence="2" id="KW-0472">Membrane</keyword>
<sequence>MDTDLATAVRHAAWIRQVFYALVLLVALVGQVTGAVQTLGVPMVVAVPAVAALELGGVVVMANADVRRRLGERAIGSRLLSAAIAAGAVTFNWAAHPDHIVGGFYAGMSALGYLVWLMHAGNQRRDRLRVTGGLPPTPPAYEVFGHWICHPVITSQARSIAKADGLDLYESLTAARTAIARRQRDAAIAKVLHRKIRAAVDPTTADIAVQVYDLDEIAVRLAATADYNGLTTLLAADLAPERIMTTHSSRHRRRWFRRKRLADAPPAPELALSAPQAPGASVADTPRDDRQEPKPEPEENPQPALSGHQQSAESRDAGPPEVLSSDDPAAADPADRSEDDKDVLGANADEETDNGDQDAAADDANDDEDSEVPRGTAQAVAYWLRKEPNLDPELLAERIGKSLRSVYRYLPPDYPRRPGIARRRTRRQPGPA</sequence>
<feature type="compositionally biased region" description="Low complexity" evidence="1">
    <location>
        <begin position="269"/>
        <end position="278"/>
    </location>
</feature>
<feature type="transmembrane region" description="Helical" evidence="2">
    <location>
        <begin position="43"/>
        <end position="63"/>
    </location>
</feature>
<gene>
    <name evidence="3" type="ORF">OG375_04235</name>
</gene>
<feature type="compositionally biased region" description="Basic residues" evidence="1">
    <location>
        <begin position="419"/>
        <end position="432"/>
    </location>
</feature>
<feature type="transmembrane region" description="Helical" evidence="2">
    <location>
        <begin position="75"/>
        <end position="94"/>
    </location>
</feature>
<name>A0ABZ1PJA5_9ACTN</name>
<accession>A0ABZ1PJA5</accession>
<feature type="compositionally biased region" description="Basic and acidic residues" evidence="1">
    <location>
        <begin position="333"/>
        <end position="343"/>
    </location>
</feature>
<feature type="transmembrane region" description="Helical" evidence="2">
    <location>
        <begin position="18"/>
        <end position="37"/>
    </location>
</feature>
<feature type="compositionally biased region" description="Basic and acidic residues" evidence="1">
    <location>
        <begin position="285"/>
        <end position="297"/>
    </location>
</feature>
<proteinExistence type="predicted"/>
<feature type="compositionally biased region" description="Acidic residues" evidence="1">
    <location>
        <begin position="348"/>
        <end position="370"/>
    </location>
</feature>
<keyword evidence="4" id="KW-1185">Reference proteome</keyword>